<sequence length="255" mass="28272">MPLNLVSLFTYGHLSGGGFGLLWRKYGLAADNVVDAKVVDVNGRILDRESMGEELFWAIRGGGGASFGVIVSWKVGLVPVPATVSMFTVHRTSEQGAIELMNKWLNIAHLLHDDLLLRVNIARTEGAKRRVEAAFMSMFLGDCEGLLQHMGHSFPELGVERDDCREMTWIESAVYAAGHTNSEPIEILLDRGSQPKVFNEGSGSSYSEAKVWGEKYFKNNFRRLAMVKAEVDPGNFFSHEQSIPPLVVETEKISQ</sequence>
<dbReference type="Pfam" id="PF08031">
    <property type="entry name" value="BBE"/>
    <property type="match status" value="1"/>
</dbReference>
<dbReference type="PROSITE" id="PS51387">
    <property type="entry name" value="FAD_PCMH"/>
    <property type="match status" value="1"/>
</dbReference>
<dbReference type="SUPFAM" id="SSF56176">
    <property type="entry name" value="FAD-binding/transporter-associated domain-like"/>
    <property type="match status" value="1"/>
</dbReference>
<dbReference type="InterPro" id="IPR036318">
    <property type="entry name" value="FAD-bd_PCMH-like_sf"/>
</dbReference>
<name>A0A444FAS4_ENSVE</name>
<protein>
    <submittedName>
        <fullName evidence="3">Uncharacterized protein</fullName>
    </submittedName>
</protein>
<dbReference type="PANTHER" id="PTHR32448">
    <property type="entry name" value="OS08G0158400 PROTEIN"/>
    <property type="match status" value="1"/>
</dbReference>
<dbReference type="InterPro" id="IPR016166">
    <property type="entry name" value="FAD-bd_PCMH"/>
</dbReference>
<dbReference type="Gene3D" id="3.40.462.20">
    <property type="match status" value="1"/>
</dbReference>
<evidence type="ECO:0000256" key="2">
    <source>
        <dbReference type="ARBA" id="ARBA00022827"/>
    </source>
</evidence>
<evidence type="ECO:0000313" key="3">
    <source>
        <dbReference type="EMBL" id="RZR72065.1"/>
    </source>
</evidence>
<dbReference type="Proteomes" id="UP000290560">
    <property type="component" value="Unassembled WGS sequence"/>
</dbReference>
<reference evidence="3" key="1">
    <citation type="journal article" date="2018" name="Data Brief">
        <title>Genome sequence data from 17 accessions of Ensete ventricosum, a staple food crop for millions in Ethiopia.</title>
        <authorList>
            <person name="Yemataw Z."/>
            <person name="Muzemil S."/>
            <person name="Ambachew D."/>
            <person name="Tripathi L."/>
            <person name="Tesfaye K."/>
            <person name="Chala A."/>
            <person name="Farbos A."/>
            <person name="O'Neill P."/>
            <person name="Moore K."/>
            <person name="Grant M."/>
            <person name="Studholme D.J."/>
        </authorList>
    </citation>
    <scope>NUCLEOTIDE SEQUENCE [LARGE SCALE GENOMIC DNA]</scope>
    <source>
        <tissue evidence="3">Leaf</tissue>
    </source>
</reference>
<dbReference type="GO" id="GO:0016491">
    <property type="term" value="F:oxidoreductase activity"/>
    <property type="evidence" value="ECO:0007669"/>
    <property type="project" value="InterPro"/>
</dbReference>
<gene>
    <name evidence="3" type="ORF">BHM03_00010223</name>
</gene>
<dbReference type="AlphaFoldDB" id="A0A444FAS4"/>
<dbReference type="Gene3D" id="3.30.465.10">
    <property type="match status" value="2"/>
</dbReference>
<proteinExistence type="predicted"/>
<keyword evidence="2" id="KW-0274">FAD</keyword>
<accession>A0A444FAS4</accession>
<keyword evidence="1" id="KW-0285">Flavoprotein</keyword>
<organism evidence="3">
    <name type="scientific">Ensete ventricosum</name>
    <name type="common">Abyssinian banana</name>
    <name type="synonym">Musa ensete</name>
    <dbReference type="NCBI Taxonomy" id="4639"/>
    <lineage>
        <taxon>Eukaryota</taxon>
        <taxon>Viridiplantae</taxon>
        <taxon>Streptophyta</taxon>
        <taxon>Embryophyta</taxon>
        <taxon>Tracheophyta</taxon>
        <taxon>Spermatophyta</taxon>
        <taxon>Magnoliopsida</taxon>
        <taxon>Liliopsida</taxon>
        <taxon>Zingiberales</taxon>
        <taxon>Musaceae</taxon>
        <taxon>Ensete</taxon>
    </lineage>
</organism>
<dbReference type="InterPro" id="IPR012951">
    <property type="entry name" value="BBE"/>
</dbReference>
<evidence type="ECO:0000256" key="1">
    <source>
        <dbReference type="ARBA" id="ARBA00022630"/>
    </source>
</evidence>
<dbReference type="InterPro" id="IPR016169">
    <property type="entry name" value="FAD-bd_PCMH_sub2"/>
</dbReference>
<dbReference type="GO" id="GO:0071949">
    <property type="term" value="F:FAD binding"/>
    <property type="evidence" value="ECO:0007669"/>
    <property type="project" value="InterPro"/>
</dbReference>
<dbReference type="EMBL" id="KV875625">
    <property type="protein sequence ID" value="RZR72065.1"/>
    <property type="molecule type" value="Genomic_DNA"/>
</dbReference>